<proteinExistence type="predicted"/>
<name>A0A0G0YQM8_UNCKA</name>
<evidence type="ECO:0000256" key="1">
    <source>
        <dbReference type="SAM" id="Phobius"/>
    </source>
</evidence>
<dbReference type="Proteomes" id="UP000033947">
    <property type="component" value="Unassembled WGS sequence"/>
</dbReference>
<accession>A0A0G0YQM8</accession>
<gene>
    <name evidence="2" type="ORF">UU55_C0013G0019</name>
</gene>
<feature type="transmembrane region" description="Helical" evidence="1">
    <location>
        <begin position="12"/>
        <end position="31"/>
    </location>
</feature>
<evidence type="ECO:0000313" key="3">
    <source>
        <dbReference type="Proteomes" id="UP000033947"/>
    </source>
</evidence>
<dbReference type="AlphaFoldDB" id="A0A0G0YQM8"/>
<keyword evidence="1" id="KW-0472">Membrane</keyword>
<protein>
    <submittedName>
        <fullName evidence="2">Uncharacterized protein</fullName>
    </submittedName>
</protein>
<keyword evidence="1" id="KW-0812">Transmembrane</keyword>
<keyword evidence="1" id="KW-1133">Transmembrane helix</keyword>
<organism evidence="2 3">
    <name type="scientific">candidate division WWE3 bacterium GW2011_GWC2_41_23</name>
    <dbReference type="NCBI Taxonomy" id="1619123"/>
    <lineage>
        <taxon>Bacteria</taxon>
        <taxon>Katanobacteria</taxon>
    </lineage>
</organism>
<evidence type="ECO:0000313" key="2">
    <source>
        <dbReference type="EMBL" id="KKS02648.1"/>
    </source>
</evidence>
<dbReference type="EMBL" id="LCBB01000013">
    <property type="protein sequence ID" value="KKS02648.1"/>
    <property type="molecule type" value="Genomic_DNA"/>
</dbReference>
<comment type="caution">
    <text evidence="2">The sequence shown here is derived from an EMBL/GenBank/DDBJ whole genome shotgun (WGS) entry which is preliminary data.</text>
</comment>
<sequence>MTNKTKTTLNMSLIPLVVIVVLMIGAGYFLLQGEIKLPGFNKGTQIRRLDGFPTVITTEMPLEKQRKVIKSPLYRPHRVNRGKRFGKF</sequence>
<reference evidence="2 3" key="1">
    <citation type="journal article" date="2015" name="Nature">
        <title>rRNA introns, odd ribosomes, and small enigmatic genomes across a large radiation of phyla.</title>
        <authorList>
            <person name="Brown C.T."/>
            <person name="Hug L.A."/>
            <person name="Thomas B.C."/>
            <person name="Sharon I."/>
            <person name="Castelle C.J."/>
            <person name="Singh A."/>
            <person name="Wilkins M.J."/>
            <person name="Williams K.H."/>
            <person name="Banfield J.F."/>
        </authorList>
    </citation>
    <scope>NUCLEOTIDE SEQUENCE [LARGE SCALE GENOMIC DNA]</scope>
</reference>